<dbReference type="PROSITE" id="PS50088">
    <property type="entry name" value="ANK_REPEAT"/>
    <property type="match status" value="3"/>
</dbReference>
<evidence type="ECO:0000313" key="4">
    <source>
        <dbReference type="EMBL" id="CAH1785340.1"/>
    </source>
</evidence>
<keyword evidence="1" id="KW-0677">Repeat</keyword>
<evidence type="ECO:0000256" key="2">
    <source>
        <dbReference type="ARBA" id="ARBA00023043"/>
    </source>
</evidence>
<dbReference type="InterPro" id="IPR002110">
    <property type="entry name" value="Ankyrin_rpt"/>
</dbReference>
<feature type="repeat" description="ANK" evidence="3">
    <location>
        <begin position="106"/>
        <end position="138"/>
    </location>
</feature>
<sequence>MKDGDAVLPTILMTALKKNRKEICRILIERGADINASDSLGRSALVVAAKHSAANFYFLISKGADVNVRVNDESETILMLAVKMKRLGFCRRLLEGGADLNAISKTGKTALIIAIEMRFKSCVRLLMDAGADVNIKECGKTAIVYAIEEFYPPSYVQAIAKRGADLNVTMNDGETLLMLAARNPFLIVLELIF</sequence>
<dbReference type="GO" id="GO:0031436">
    <property type="term" value="C:BRCA1-BARD1 complex"/>
    <property type="evidence" value="ECO:0007669"/>
    <property type="project" value="TreeGrafter"/>
</dbReference>
<dbReference type="GO" id="GO:0085020">
    <property type="term" value="P:protein K6-linked ubiquitination"/>
    <property type="evidence" value="ECO:0007669"/>
    <property type="project" value="TreeGrafter"/>
</dbReference>
<dbReference type="SMART" id="SM00248">
    <property type="entry name" value="ANK"/>
    <property type="match status" value="5"/>
</dbReference>
<proteinExistence type="predicted"/>
<protein>
    <recommendedName>
        <fullName evidence="6">Ankyrin repeat protein</fullName>
    </recommendedName>
</protein>
<dbReference type="Pfam" id="PF13637">
    <property type="entry name" value="Ank_4"/>
    <property type="match status" value="1"/>
</dbReference>
<evidence type="ECO:0000313" key="5">
    <source>
        <dbReference type="Proteomes" id="UP000749559"/>
    </source>
</evidence>
<dbReference type="OrthoDB" id="25942at2759"/>
<evidence type="ECO:0000256" key="1">
    <source>
        <dbReference type="ARBA" id="ARBA00022737"/>
    </source>
</evidence>
<dbReference type="GO" id="GO:0004842">
    <property type="term" value="F:ubiquitin-protein transferase activity"/>
    <property type="evidence" value="ECO:0007669"/>
    <property type="project" value="TreeGrafter"/>
</dbReference>
<keyword evidence="2 3" id="KW-0040">ANK repeat</keyword>
<feature type="repeat" description="ANK" evidence="3">
    <location>
        <begin position="73"/>
        <end position="105"/>
    </location>
</feature>
<evidence type="ECO:0000256" key="3">
    <source>
        <dbReference type="PROSITE-ProRule" id="PRU00023"/>
    </source>
</evidence>
<keyword evidence="5" id="KW-1185">Reference proteome</keyword>
<dbReference type="PROSITE" id="PS50297">
    <property type="entry name" value="ANK_REP_REGION"/>
    <property type="match status" value="2"/>
</dbReference>
<comment type="caution">
    <text evidence="4">The sequence shown here is derived from an EMBL/GenBank/DDBJ whole genome shotgun (WGS) entry which is preliminary data.</text>
</comment>
<accession>A0A8S4NU37</accession>
<evidence type="ECO:0008006" key="6">
    <source>
        <dbReference type="Google" id="ProtNLM"/>
    </source>
</evidence>
<dbReference type="SUPFAM" id="SSF48403">
    <property type="entry name" value="Ankyrin repeat"/>
    <property type="match status" value="1"/>
</dbReference>
<dbReference type="Proteomes" id="UP000749559">
    <property type="component" value="Unassembled WGS sequence"/>
</dbReference>
<dbReference type="Pfam" id="PF12796">
    <property type="entry name" value="Ank_2"/>
    <property type="match status" value="1"/>
</dbReference>
<dbReference type="InterPro" id="IPR036770">
    <property type="entry name" value="Ankyrin_rpt-contain_sf"/>
</dbReference>
<organism evidence="4 5">
    <name type="scientific">Owenia fusiformis</name>
    <name type="common">Polychaete worm</name>
    <dbReference type="NCBI Taxonomy" id="6347"/>
    <lineage>
        <taxon>Eukaryota</taxon>
        <taxon>Metazoa</taxon>
        <taxon>Spiralia</taxon>
        <taxon>Lophotrochozoa</taxon>
        <taxon>Annelida</taxon>
        <taxon>Polychaeta</taxon>
        <taxon>Sedentaria</taxon>
        <taxon>Canalipalpata</taxon>
        <taxon>Sabellida</taxon>
        <taxon>Oweniida</taxon>
        <taxon>Oweniidae</taxon>
        <taxon>Owenia</taxon>
    </lineage>
</organism>
<dbReference type="AlphaFoldDB" id="A0A8S4NU37"/>
<reference evidence="4" key="1">
    <citation type="submission" date="2022-03" db="EMBL/GenBank/DDBJ databases">
        <authorList>
            <person name="Martin C."/>
        </authorList>
    </citation>
    <scope>NUCLEOTIDE SEQUENCE</scope>
</reference>
<dbReference type="Gene3D" id="1.25.40.20">
    <property type="entry name" value="Ankyrin repeat-containing domain"/>
    <property type="match status" value="2"/>
</dbReference>
<dbReference type="GO" id="GO:0070531">
    <property type="term" value="C:BRCA1-A complex"/>
    <property type="evidence" value="ECO:0007669"/>
    <property type="project" value="TreeGrafter"/>
</dbReference>
<feature type="repeat" description="ANK" evidence="3">
    <location>
        <begin position="10"/>
        <end position="39"/>
    </location>
</feature>
<gene>
    <name evidence="4" type="ORF">OFUS_LOCUS11411</name>
</gene>
<dbReference type="PANTHER" id="PTHR24171:SF8">
    <property type="entry name" value="BRCA1-ASSOCIATED RING DOMAIN PROTEIN 1"/>
    <property type="match status" value="1"/>
</dbReference>
<dbReference type="EMBL" id="CAIIXF020000006">
    <property type="protein sequence ID" value="CAH1785340.1"/>
    <property type="molecule type" value="Genomic_DNA"/>
</dbReference>
<dbReference type="PANTHER" id="PTHR24171">
    <property type="entry name" value="ANKYRIN REPEAT DOMAIN-CONTAINING PROTEIN 39-RELATED"/>
    <property type="match status" value="1"/>
</dbReference>
<name>A0A8S4NU37_OWEFU</name>